<organism evidence="4 5">
    <name type="scientific">Parvibacter caecicola</name>
    <dbReference type="NCBI Taxonomy" id="747645"/>
    <lineage>
        <taxon>Bacteria</taxon>
        <taxon>Bacillati</taxon>
        <taxon>Actinomycetota</taxon>
        <taxon>Coriobacteriia</taxon>
        <taxon>Coriobacteriales</taxon>
        <taxon>Coriobacteriaceae</taxon>
        <taxon>Parvibacter</taxon>
    </lineage>
</organism>
<sequence length="386" mass="41699">MYKKMIEKRNDKVAEMEAINGKAIAETRAFTEEENAQLEALEAEVRAMDATIERLQNSLEAIEVGEGGGENRAEDTEAAEVRAFASYIRGRSNELRAATNLEAGTEGAVIPKTIAAKIVKQIYDVSPILQNAQRYNVKGELVVPVYDEKTSSTAVAYATEFEDLVSGAGQFIQVSLKGFLAGALCKVSRSMLNNSDLALVSFVVADIAEKAARWIEGELLNGTAGKIAGLSGVTQVVTTNYKDEITIDELIDTQDAVPDALQNGAIWIMNSATRSMIRKLEDKMGRKYLLDDVTAPWGKVLLGKPVYVSDNMAAPASGKKVVYYGNMKGLAVKFAEEPAVEMLREKFALQHALGAVCWMEVDAAVVDKQAISCLKMGTAAKPGASE</sequence>
<dbReference type="InterPro" id="IPR024455">
    <property type="entry name" value="Phage_capsid"/>
</dbReference>
<dbReference type="RefSeq" id="WP_123185630.1">
    <property type="nucleotide sequence ID" value="NZ_JACHYA010000005.1"/>
</dbReference>
<dbReference type="GeneID" id="93356933"/>
<dbReference type="Pfam" id="PF05065">
    <property type="entry name" value="Phage_capsid"/>
    <property type="match status" value="1"/>
</dbReference>
<gene>
    <name evidence="4" type="ORF">FHR31_001623</name>
</gene>
<comment type="subcellular location">
    <subcellularLocation>
        <location evidence="1">Virion</location>
    </subcellularLocation>
</comment>
<dbReference type="AlphaFoldDB" id="A0A7W5GQ35"/>
<dbReference type="Gene3D" id="3.30.2320.10">
    <property type="entry name" value="hypothetical protein PF0899 domain"/>
    <property type="match status" value="1"/>
</dbReference>
<accession>A0A7W5GQ35</accession>
<dbReference type="NCBIfam" id="TIGR01554">
    <property type="entry name" value="major_cap_HK97"/>
    <property type="match status" value="1"/>
</dbReference>
<feature type="coiled-coil region" evidence="2">
    <location>
        <begin position="24"/>
        <end position="58"/>
    </location>
</feature>
<comment type="caution">
    <text evidence="4">The sequence shown here is derived from an EMBL/GenBank/DDBJ whole genome shotgun (WGS) entry which is preliminary data.</text>
</comment>
<proteinExistence type="predicted"/>
<dbReference type="EMBL" id="JACHYA010000005">
    <property type="protein sequence ID" value="MBB3171797.1"/>
    <property type="molecule type" value="Genomic_DNA"/>
</dbReference>
<evidence type="ECO:0000313" key="5">
    <source>
        <dbReference type="Proteomes" id="UP000530850"/>
    </source>
</evidence>
<evidence type="ECO:0000256" key="2">
    <source>
        <dbReference type="SAM" id="Coils"/>
    </source>
</evidence>
<keyword evidence="2" id="KW-0175">Coiled coil</keyword>
<evidence type="ECO:0000256" key="1">
    <source>
        <dbReference type="ARBA" id="ARBA00004328"/>
    </source>
</evidence>
<dbReference type="SUPFAM" id="SSF56563">
    <property type="entry name" value="Major capsid protein gp5"/>
    <property type="match status" value="1"/>
</dbReference>
<dbReference type="Proteomes" id="UP000530850">
    <property type="component" value="Unassembled WGS sequence"/>
</dbReference>
<evidence type="ECO:0000313" key="4">
    <source>
        <dbReference type="EMBL" id="MBB3171797.1"/>
    </source>
</evidence>
<protein>
    <submittedName>
        <fullName evidence="4">HK97 family phage major capsid protein</fullName>
    </submittedName>
</protein>
<feature type="domain" description="Phage capsid-like C-terminal" evidence="3">
    <location>
        <begin position="107"/>
        <end position="375"/>
    </location>
</feature>
<evidence type="ECO:0000259" key="3">
    <source>
        <dbReference type="Pfam" id="PF05065"/>
    </source>
</evidence>
<reference evidence="4 5" key="1">
    <citation type="submission" date="2020-08" db="EMBL/GenBank/DDBJ databases">
        <title>Sequencing the genomes of 1000 actinobacteria strains.</title>
        <authorList>
            <person name="Klenk H.-P."/>
        </authorList>
    </citation>
    <scope>NUCLEOTIDE SEQUENCE [LARGE SCALE GENOMIC DNA]</scope>
    <source>
        <strain evidence="4 5">DSM 22242</strain>
    </source>
</reference>
<name>A0A7W5GQ35_9ACTN</name>
<dbReference type="InterPro" id="IPR054612">
    <property type="entry name" value="Phage_capsid-like_C"/>
</dbReference>